<evidence type="ECO:0000313" key="2">
    <source>
        <dbReference type="EMBL" id="MBL4952920.1"/>
    </source>
</evidence>
<dbReference type="SMART" id="SM00260">
    <property type="entry name" value="CheW"/>
    <property type="match status" value="1"/>
</dbReference>
<dbReference type="Pfam" id="PF01584">
    <property type="entry name" value="CheW"/>
    <property type="match status" value="1"/>
</dbReference>
<feature type="domain" description="CheW-like" evidence="1">
    <location>
        <begin position="4"/>
        <end position="143"/>
    </location>
</feature>
<dbReference type="RefSeq" id="WP_202654145.1">
    <property type="nucleotide sequence ID" value="NZ_JAESWB010000168.1"/>
</dbReference>
<comment type="caution">
    <text evidence="2">The sequence shown here is derived from an EMBL/GenBank/DDBJ whole genome shotgun (WGS) entry which is preliminary data.</text>
</comment>
<sequence length="154" mass="17260">MLQDVKVLVFQLGNEEYGIEISQVVSIERMLEINTYPNRPAHVLGVMTVRDVIIPVVDMRAALAEDAFIQTDTSRIIIVQVNNQEIGLVVDAATDVLDIPADTVQFPKLMAEKDISYLKGVSKLDDRLIILLDIEKLLESTTNLDELKEIKNVL</sequence>
<dbReference type="PROSITE" id="PS50851">
    <property type="entry name" value="CHEW"/>
    <property type="match status" value="1"/>
</dbReference>
<dbReference type="InterPro" id="IPR036061">
    <property type="entry name" value="CheW-like_dom_sf"/>
</dbReference>
<dbReference type="PANTHER" id="PTHR22617">
    <property type="entry name" value="CHEMOTAXIS SENSOR HISTIDINE KINASE-RELATED"/>
    <property type="match status" value="1"/>
</dbReference>
<name>A0ABS1TSP0_9BACI</name>
<protein>
    <submittedName>
        <fullName evidence="2">Purine-binding chemotaxis protein CheW</fullName>
    </submittedName>
</protein>
<dbReference type="EMBL" id="JAESWB010000168">
    <property type="protein sequence ID" value="MBL4952920.1"/>
    <property type="molecule type" value="Genomic_DNA"/>
</dbReference>
<dbReference type="InterPro" id="IPR002545">
    <property type="entry name" value="CheW-lke_dom"/>
</dbReference>
<accession>A0ABS1TSP0</accession>
<dbReference type="Gene3D" id="2.30.30.40">
    <property type="entry name" value="SH3 Domains"/>
    <property type="match status" value="1"/>
</dbReference>
<reference evidence="2 3" key="1">
    <citation type="submission" date="2021-01" db="EMBL/GenBank/DDBJ databases">
        <title>Genome public.</title>
        <authorList>
            <person name="Liu C."/>
            <person name="Sun Q."/>
        </authorList>
    </citation>
    <scope>NUCLEOTIDE SEQUENCE [LARGE SCALE GENOMIC DNA]</scope>
    <source>
        <strain evidence="2 3">YIM B02564</strain>
    </source>
</reference>
<organism evidence="2 3">
    <name type="scientific">Neobacillus paridis</name>
    <dbReference type="NCBI Taxonomy" id="2803862"/>
    <lineage>
        <taxon>Bacteria</taxon>
        <taxon>Bacillati</taxon>
        <taxon>Bacillota</taxon>
        <taxon>Bacilli</taxon>
        <taxon>Bacillales</taxon>
        <taxon>Bacillaceae</taxon>
        <taxon>Neobacillus</taxon>
    </lineage>
</organism>
<dbReference type="PANTHER" id="PTHR22617:SF23">
    <property type="entry name" value="CHEMOTAXIS PROTEIN CHEW"/>
    <property type="match status" value="1"/>
</dbReference>
<proteinExistence type="predicted"/>
<dbReference type="InterPro" id="IPR039315">
    <property type="entry name" value="CheW"/>
</dbReference>
<keyword evidence="3" id="KW-1185">Reference proteome</keyword>
<evidence type="ECO:0000259" key="1">
    <source>
        <dbReference type="PROSITE" id="PS50851"/>
    </source>
</evidence>
<evidence type="ECO:0000313" key="3">
    <source>
        <dbReference type="Proteomes" id="UP000623967"/>
    </source>
</evidence>
<dbReference type="Gene3D" id="2.40.50.180">
    <property type="entry name" value="CheA-289, Domain 4"/>
    <property type="match status" value="1"/>
</dbReference>
<dbReference type="Proteomes" id="UP000623967">
    <property type="component" value="Unassembled WGS sequence"/>
</dbReference>
<gene>
    <name evidence="2" type="ORF">JK635_11925</name>
</gene>
<dbReference type="SUPFAM" id="SSF50341">
    <property type="entry name" value="CheW-like"/>
    <property type="match status" value="1"/>
</dbReference>